<dbReference type="AlphaFoldDB" id="A0A177K8P8"/>
<dbReference type="SUPFAM" id="SSF46894">
    <property type="entry name" value="C-terminal effector domain of the bipartite response regulators"/>
    <property type="match status" value="1"/>
</dbReference>
<dbReference type="SMART" id="SM00421">
    <property type="entry name" value="HTH_LUXR"/>
    <property type="match status" value="1"/>
</dbReference>
<accession>A0A177K8P8</accession>
<dbReference type="CDD" id="cd06170">
    <property type="entry name" value="LuxR_C_like"/>
    <property type="match status" value="1"/>
</dbReference>
<proteinExistence type="predicted"/>
<dbReference type="CDD" id="cd17535">
    <property type="entry name" value="REC_NarL-like"/>
    <property type="match status" value="1"/>
</dbReference>
<dbReference type="OrthoDB" id="9808843at2"/>
<evidence type="ECO:0000256" key="1">
    <source>
        <dbReference type="ARBA" id="ARBA00022553"/>
    </source>
</evidence>
<evidence type="ECO:0000256" key="3">
    <source>
        <dbReference type="PROSITE-ProRule" id="PRU00169"/>
    </source>
</evidence>
<dbReference type="SUPFAM" id="SSF52172">
    <property type="entry name" value="CheY-like"/>
    <property type="match status" value="1"/>
</dbReference>
<feature type="domain" description="HTH luxR-type" evidence="4">
    <location>
        <begin position="153"/>
        <end position="219"/>
    </location>
</feature>
<evidence type="ECO:0000256" key="2">
    <source>
        <dbReference type="ARBA" id="ARBA00023125"/>
    </source>
</evidence>
<dbReference type="InterPro" id="IPR039420">
    <property type="entry name" value="WalR-like"/>
</dbReference>
<dbReference type="Pfam" id="PF00196">
    <property type="entry name" value="GerE"/>
    <property type="match status" value="1"/>
</dbReference>
<feature type="modified residue" description="4-aspartylphosphate" evidence="3">
    <location>
        <position position="60"/>
    </location>
</feature>
<dbReference type="PROSITE" id="PS50110">
    <property type="entry name" value="RESPONSE_REGULATORY"/>
    <property type="match status" value="1"/>
</dbReference>
<reference evidence="6 7" key="1">
    <citation type="submission" date="2016-02" db="EMBL/GenBank/DDBJ databases">
        <authorList>
            <person name="Wen L."/>
            <person name="He K."/>
            <person name="Yang H."/>
        </authorList>
    </citation>
    <scope>NUCLEOTIDE SEQUENCE [LARGE SCALE GENOMIC DNA]</scope>
    <source>
        <strain evidence="6 7">CD11_3</strain>
    </source>
</reference>
<name>A0A177K8P8_9MICO</name>
<dbReference type="InterPro" id="IPR011006">
    <property type="entry name" value="CheY-like_superfamily"/>
</dbReference>
<comment type="caution">
    <text evidence="6">The sequence shown here is derived from an EMBL/GenBank/DDBJ whole genome shotgun (WGS) entry which is preliminary data.</text>
</comment>
<dbReference type="Pfam" id="PF00072">
    <property type="entry name" value="Response_reg"/>
    <property type="match status" value="1"/>
</dbReference>
<evidence type="ECO:0000259" key="5">
    <source>
        <dbReference type="PROSITE" id="PS50110"/>
    </source>
</evidence>
<dbReference type="InterPro" id="IPR001789">
    <property type="entry name" value="Sig_transdc_resp-reg_receiver"/>
</dbReference>
<dbReference type="InterPro" id="IPR000792">
    <property type="entry name" value="Tscrpt_reg_LuxR_C"/>
</dbReference>
<dbReference type="RefSeq" id="WP_064003369.1">
    <property type="nucleotide sequence ID" value="NZ_LSTV01000004.1"/>
</dbReference>
<gene>
    <name evidence="6" type="ORF">AYL44_11185</name>
</gene>
<dbReference type="InterPro" id="IPR058245">
    <property type="entry name" value="NreC/VraR/RcsB-like_REC"/>
</dbReference>
<dbReference type="GO" id="GO:0000160">
    <property type="term" value="P:phosphorelay signal transduction system"/>
    <property type="evidence" value="ECO:0007669"/>
    <property type="project" value="InterPro"/>
</dbReference>
<organism evidence="6 7">
    <name type="scientific">Microbacterium oleivorans</name>
    <dbReference type="NCBI Taxonomy" id="273677"/>
    <lineage>
        <taxon>Bacteria</taxon>
        <taxon>Bacillati</taxon>
        <taxon>Actinomycetota</taxon>
        <taxon>Actinomycetes</taxon>
        <taxon>Micrococcales</taxon>
        <taxon>Microbacteriaceae</taxon>
        <taxon>Microbacterium</taxon>
    </lineage>
</organism>
<dbReference type="SMART" id="SM00448">
    <property type="entry name" value="REC"/>
    <property type="match status" value="1"/>
</dbReference>
<dbReference type="InterPro" id="IPR016032">
    <property type="entry name" value="Sig_transdc_resp-reg_C-effctor"/>
</dbReference>
<dbReference type="EMBL" id="LSTV01000004">
    <property type="protein sequence ID" value="OAH49416.1"/>
    <property type="molecule type" value="Genomic_DNA"/>
</dbReference>
<evidence type="ECO:0000313" key="7">
    <source>
        <dbReference type="Proteomes" id="UP000076998"/>
    </source>
</evidence>
<dbReference type="Gene3D" id="3.40.50.2300">
    <property type="match status" value="1"/>
</dbReference>
<sequence>MTETRTHIRVLIADDNRSVRKGLRLQLEAAGGIRIVGEVANGVDAVRVARAEAVDVVLMDMQMPGLNGADATRELLDGGGPAPAVIVMTSFAVDGYITDAIDAGAVGYLLKSYDADQLVGAVYAAARGEAVVSTRAITPVLREFVRRRGPKPDLDLLDSLSPAERRVVAMLASGVTANEAIAAALHVSVHTVRTQLQSALRKTGLADRTQLALWGVRNRLDDEAARSV</sequence>
<keyword evidence="1 3" id="KW-0597">Phosphoprotein</keyword>
<dbReference type="PROSITE" id="PS50043">
    <property type="entry name" value="HTH_LUXR_2"/>
    <property type="match status" value="1"/>
</dbReference>
<evidence type="ECO:0000313" key="6">
    <source>
        <dbReference type="EMBL" id="OAH49416.1"/>
    </source>
</evidence>
<dbReference type="Proteomes" id="UP000076998">
    <property type="component" value="Unassembled WGS sequence"/>
</dbReference>
<dbReference type="PANTHER" id="PTHR43214">
    <property type="entry name" value="TWO-COMPONENT RESPONSE REGULATOR"/>
    <property type="match status" value="1"/>
</dbReference>
<feature type="domain" description="Response regulatory" evidence="5">
    <location>
        <begin position="9"/>
        <end position="126"/>
    </location>
</feature>
<dbReference type="GO" id="GO:0006355">
    <property type="term" value="P:regulation of DNA-templated transcription"/>
    <property type="evidence" value="ECO:0007669"/>
    <property type="project" value="InterPro"/>
</dbReference>
<dbReference type="GO" id="GO:0003677">
    <property type="term" value="F:DNA binding"/>
    <property type="evidence" value="ECO:0007669"/>
    <property type="project" value="UniProtKB-KW"/>
</dbReference>
<protein>
    <submittedName>
        <fullName evidence="6">Two-component system response regulator</fullName>
    </submittedName>
</protein>
<evidence type="ECO:0000259" key="4">
    <source>
        <dbReference type="PROSITE" id="PS50043"/>
    </source>
</evidence>
<keyword evidence="2" id="KW-0238">DNA-binding</keyword>